<dbReference type="InterPro" id="IPR014519">
    <property type="entry name" value="UCP024492"/>
</dbReference>
<dbReference type="RefSeq" id="WP_191780094.1">
    <property type="nucleotide sequence ID" value="NZ_JACSQV010000002.1"/>
</dbReference>
<dbReference type="PANTHER" id="PTHR39337">
    <property type="entry name" value="BLR5642 PROTEIN"/>
    <property type="match status" value="1"/>
</dbReference>
<gene>
    <name evidence="1" type="ORF">H9657_02680</name>
</gene>
<name>A0ABR8Q9S5_9CELL</name>
<dbReference type="PIRSF" id="PIRSF024492">
    <property type="entry name" value="UCP024492"/>
    <property type="match status" value="1"/>
</dbReference>
<sequence length="176" mass="19477">MLLTFGHGTLAQDDVVRLLREADVRLVVDVRRFPGSRRHPHVSREALASWLPEAGVAYRWEERLGGRRSHVDGDVDAWWQVAAFRAYAAYTRTDEFRAGMAALLTDVARPASGRVAVMCSEAVWWRCHRRIVSDVAVLLHGVDVQHLAHDGRLTPHSPAPGARVTPAGLVYDAPSG</sequence>
<reference evidence="1 2" key="1">
    <citation type="submission" date="2020-08" db="EMBL/GenBank/DDBJ databases">
        <title>A Genomic Blueprint of the Chicken Gut Microbiome.</title>
        <authorList>
            <person name="Gilroy R."/>
            <person name="Ravi A."/>
            <person name="Getino M."/>
            <person name="Pursley I."/>
            <person name="Horton D.L."/>
            <person name="Alikhan N.-F."/>
            <person name="Baker D."/>
            <person name="Gharbi K."/>
            <person name="Hall N."/>
            <person name="Watson M."/>
            <person name="Adriaenssens E.M."/>
            <person name="Foster-Nyarko E."/>
            <person name="Jarju S."/>
            <person name="Secka A."/>
            <person name="Antonio M."/>
            <person name="Oren A."/>
            <person name="Chaudhuri R."/>
            <person name="La Ragione R.M."/>
            <person name="Hildebrand F."/>
            <person name="Pallen M.J."/>
        </authorList>
    </citation>
    <scope>NUCLEOTIDE SEQUENCE [LARGE SCALE GENOMIC DNA]</scope>
    <source>
        <strain evidence="1 2">Sa3CUA2</strain>
    </source>
</reference>
<dbReference type="EMBL" id="JACSQV010000002">
    <property type="protein sequence ID" value="MBD7917182.1"/>
    <property type="molecule type" value="Genomic_DNA"/>
</dbReference>
<dbReference type="InterPro" id="IPR007438">
    <property type="entry name" value="DUF488"/>
</dbReference>
<evidence type="ECO:0000313" key="1">
    <source>
        <dbReference type="EMBL" id="MBD7917182.1"/>
    </source>
</evidence>
<keyword evidence="2" id="KW-1185">Reference proteome</keyword>
<comment type="caution">
    <text evidence="1">The sequence shown here is derived from an EMBL/GenBank/DDBJ whole genome shotgun (WGS) entry which is preliminary data.</text>
</comment>
<proteinExistence type="predicted"/>
<protein>
    <submittedName>
        <fullName evidence="1">DUF488 domain-containing protein</fullName>
    </submittedName>
</protein>
<dbReference type="Proteomes" id="UP000604241">
    <property type="component" value="Unassembled WGS sequence"/>
</dbReference>
<dbReference type="Pfam" id="PF04343">
    <property type="entry name" value="DUF488"/>
    <property type="match status" value="1"/>
</dbReference>
<accession>A0ABR8Q9S5</accession>
<dbReference type="PANTHER" id="PTHR39337:SF1">
    <property type="entry name" value="BLR5642 PROTEIN"/>
    <property type="match status" value="1"/>
</dbReference>
<organism evidence="1 2">
    <name type="scientific">Cellulomonas avistercoris</name>
    <dbReference type="NCBI Taxonomy" id="2762242"/>
    <lineage>
        <taxon>Bacteria</taxon>
        <taxon>Bacillati</taxon>
        <taxon>Actinomycetota</taxon>
        <taxon>Actinomycetes</taxon>
        <taxon>Micrococcales</taxon>
        <taxon>Cellulomonadaceae</taxon>
        <taxon>Cellulomonas</taxon>
    </lineage>
</organism>
<evidence type="ECO:0000313" key="2">
    <source>
        <dbReference type="Proteomes" id="UP000604241"/>
    </source>
</evidence>